<dbReference type="AlphaFoldDB" id="H0QW50"/>
<evidence type="ECO:0000256" key="3">
    <source>
        <dbReference type="ARBA" id="ARBA00023163"/>
    </source>
</evidence>
<evidence type="ECO:0000256" key="2">
    <source>
        <dbReference type="ARBA" id="ARBA00023125"/>
    </source>
</evidence>
<dbReference type="STRING" id="1077974.GOEFS_018_00830"/>
<dbReference type="SUPFAM" id="SSF48498">
    <property type="entry name" value="Tetracyclin repressor-like, C-terminal domain"/>
    <property type="match status" value="1"/>
</dbReference>
<dbReference type="RefSeq" id="WP_007316389.1">
    <property type="nucleotide sequence ID" value="NZ_BAEH01000018.1"/>
</dbReference>
<dbReference type="InterPro" id="IPR001647">
    <property type="entry name" value="HTH_TetR"/>
</dbReference>
<dbReference type="Proteomes" id="UP000035034">
    <property type="component" value="Unassembled WGS sequence"/>
</dbReference>
<accession>H0QW50</accession>
<evidence type="ECO:0000313" key="7">
    <source>
        <dbReference type="Proteomes" id="UP000035034"/>
    </source>
</evidence>
<dbReference type="eggNOG" id="COG1309">
    <property type="taxonomic scope" value="Bacteria"/>
</dbReference>
<dbReference type="SUPFAM" id="SSF46689">
    <property type="entry name" value="Homeodomain-like"/>
    <property type="match status" value="1"/>
</dbReference>
<comment type="caution">
    <text evidence="6">The sequence shown here is derived from an EMBL/GenBank/DDBJ whole genome shotgun (WGS) entry which is preliminary data.</text>
</comment>
<evidence type="ECO:0000259" key="5">
    <source>
        <dbReference type="PROSITE" id="PS50977"/>
    </source>
</evidence>
<feature type="DNA-binding region" description="H-T-H motif" evidence="4">
    <location>
        <begin position="27"/>
        <end position="46"/>
    </location>
</feature>
<dbReference type="GO" id="GO:0003700">
    <property type="term" value="F:DNA-binding transcription factor activity"/>
    <property type="evidence" value="ECO:0007669"/>
    <property type="project" value="TreeGrafter"/>
</dbReference>
<dbReference type="PRINTS" id="PR00455">
    <property type="entry name" value="HTHTETR"/>
</dbReference>
<dbReference type="PANTHER" id="PTHR30055:SF234">
    <property type="entry name" value="HTH-TYPE TRANSCRIPTIONAL REGULATOR BETI"/>
    <property type="match status" value="1"/>
</dbReference>
<proteinExistence type="predicted"/>
<dbReference type="Pfam" id="PF00440">
    <property type="entry name" value="TetR_N"/>
    <property type="match status" value="1"/>
</dbReference>
<dbReference type="GO" id="GO:0000976">
    <property type="term" value="F:transcription cis-regulatory region binding"/>
    <property type="evidence" value="ECO:0007669"/>
    <property type="project" value="TreeGrafter"/>
</dbReference>
<sequence>MPEAERRDQLLDAALEIVVTRGHSAATMGSVALQAGVTRPVVYGIFADREELLAALLERESAAAAHQVAELSPGRDNTDLTVALSTGFADLVTQFLQSVRAAPARWFCIVMQVPGMPVEFHAARDAVRFRIVDTFAQSVAAHLPDADAMLTAEMLVGMLEWAARMTLTQPEEYPPERFATALRPLALSFGGSNS</sequence>
<dbReference type="Gene3D" id="1.10.357.10">
    <property type="entry name" value="Tetracycline Repressor, domain 2"/>
    <property type="match status" value="1"/>
</dbReference>
<dbReference type="InterPro" id="IPR036271">
    <property type="entry name" value="Tet_transcr_reg_TetR-rel_C_sf"/>
</dbReference>
<evidence type="ECO:0000313" key="6">
    <source>
        <dbReference type="EMBL" id="GAB17051.1"/>
    </source>
</evidence>
<evidence type="ECO:0000256" key="4">
    <source>
        <dbReference type="PROSITE-ProRule" id="PRU00335"/>
    </source>
</evidence>
<dbReference type="InterPro" id="IPR009057">
    <property type="entry name" value="Homeodomain-like_sf"/>
</dbReference>
<protein>
    <submittedName>
        <fullName evidence="6">Putative TetR family transcriptional regulator</fullName>
    </submittedName>
</protein>
<reference evidence="6 7" key="1">
    <citation type="submission" date="2011-12" db="EMBL/GenBank/DDBJ databases">
        <title>Whole genome shotgun sequence of Gordonia effusa NBRC 100432.</title>
        <authorList>
            <person name="Yoshida I."/>
            <person name="Takarada H."/>
            <person name="Hosoyama A."/>
            <person name="Tsuchikane K."/>
            <person name="Katsumata H."/>
            <person name="Yamazaki S."/>
            <person name="Fujita N."/>
        </authorList>
    </citation>
    <scope>NUCLEOTIDE SEQUENCE [LARGE SCALE GENOMIC DNA]</scope>
    <source>
        <strain evidence="6 7">NBRC 100432</strain>
    </source>
</reference>
<name>H0QW50_9ACTN</name>
<keyword evidence="3" id="KW-0804">Transcription</keyword>
<dbReference type="PROSITE" id="PS50977">
    <property type="entry name" value="HTH_TETR_2"/>
    <property type="match status" value="1"/>
</dbReference>
<dbReference type="EMBL" id="BAEH01000018">
    <property type="protein sequence ID" value="GAB17051.1"/>
    <property type="molecule type" value="Genomic_DNA"/>
</dbReference>
<keyword evidence="7" id="KW-1185">Reference proteome</keyword>
<feature type="domain" description="HTH tetR-type" evidence="5">
    <location>
        <begin position="4"/>
        <end position="64"/>
    </location>
</feature>
<keyword evidence="2 4" id="KW-0238">DNA-binding</keyword>
<dbReference type="PANTHER" id="PTHR30055">
    <property type="entry name" value="HTH-TYPE TRANSCRIPTIONAL REGULATOR RUTR"/>
    <property type="match status" value="1"/>
</dbReference>
<keyword evidence="1" id="KW-0805">Transcription regulation</keyword>
<gene>
    <name evidence="6" type="ORF">GOEFS_018_00830</name>
</gene>
<dbReference type="InterPro" id="IPR050109">
    <property type="entry name" value="HTH-type_TetR-like_transc_reg"/>
</dbReference>
<evidence type="ECO:0000256" key="1">
    <source>
        <dbReference type="ARBA" id="ARBA00023015"/>
    </source>
</evidence>
<organism evidence="6 7">
    <name type="scientific">Gordonia effusa NBRC 100432</name>
    <dbReference type="NCBI Taxonomy" id="1077974"/>
    <lineage>
        <taxon>Bacteria</taxon>
        <taxon>Bacillati</taxon>
        <taxon>Actinomycetota</taxon>
        <taxon>Actinomycetes</taxon>
        <taxon>Mycobacteriales</taxon>
        <taxon>Gordoniaceae</taxon>
        <taxon>Gordonia</taxon>
    </lineage>
</organism>